<evidence type="ECO:0000313" key="2">
    <source>
        <dbReference type="Proteomes" id="UP001589788"/>
    </source>
</evidence>
<keyword evidence="2" id="KW-1185">Reference proteome</keyword>
<dbReference type="Proteomes" id="UP001589788">
    <property type="component" value="Unassembled WGS sequence"/>
</dbReference>
<dbReference type="RefSeq" id="WP_377790135.1">
    <property type="nucleotide sequence ID" value="NZ_JBHLYQ010000112.1"/>
</dbReference>
<organism evidence="1 2">
    <name type="scientific">Aciditerrimonas ferrireducens</name>
    <dbReference type="NCBI Taxonomy" id="667306"/>
    <lineage>
        <taxon>Bacteria</taxon>
        <taxon>Bacillati</taxon>
        <taxon>Actinomycetota</taxon>
        <taxon>Acidimicrobiia</taxon>
        <taxon>Acidimicrobiales</taxon>
        <taxon>Acidimicrobiaceae</taxon>
        <taxon>Aciditerrimonas</taxon>
    </lineage>
</organism>
<sequence length="409" mass="44498">MARQDPESLVERYVRLGLELGRHLDGLVDAYYGPARLAEEAAAGPPRPLPTLVAEARRLLADLEAGAPLDGESGGSEGASEGQRRRWLLGQTTGLLTTARRLAGEPVGYVEEVEACYGVRPAPVPEEELADAHRALERLVPGSGPLAERWVAWREAHAVPPERLPRCIEALAEVLRERTAAHLGLPEGEEVHFELVQGQPWSGFNRYHGGLRSTVSINTDLPVLSLSLPMLVAHEAYPGHHTEHSRKEVRLVRGRGWWEESIFLVGTPQCLVAEGLADLGAEALLGPTYPLVVAEVLRGAGVRYDAELAVAVAEPAEVLSAARANAAWRLHVEGADADEVTEDLARFALVPRARAAKAVEFLQHPTWRAYITCYVAGLPLCRRFVAGDLRRFARLVSEQLLPADLVPPA</sequence>
<dbReference type="EMBL" id="JBHLYQ010000112">
    <property type="protein sequence ID" value="MFC0082530.1"/>
    <property type="molecule type" value="Genomic_DNA"/>
</dbReference>
<proteinExistence type="predicted"/>
<comment type="caution">
    <text evidence="1">The sequence shown here is derived from an EMBL/GenBank/DDBJ whole genome shotgun (WGS) entry which is preliminary data.</text>
</comment>
<evidence type="ECO:0000313" key="1">
    <source>
        <dbReference type="EMBL" id="MFC0082530.1"/>
    </source>
</evidence>
<name>A0ABV6C4A8_9ACTN</name>
<accession>A0ABV6C4A8</accession>
<protein>
    <submittedName>
        <fullName evidence="1">DUF885 domain-containing protein</fullName>
    </submittedName>
</protein>
<gene>
    <name evidence="1" type="ORF">ACFFRE_10350</name>
</gene>
<reference evidence="1 2" key="1">
    <citation type="submission" date="2024-09" db="EMBL/GenBank/DDBJ databases">
        <authorList>
            <person name="Sun Q."/>
            <person name="Mori K."/>
        </authorList>
    </citation>
    <scope>NUCLEOTIDE SEQUENCE [LARGE SCALE GENOMIC DNA]</scope>
    <source>
        <strain evidence="1 2">JCM 15389</strain>
    </source>
</reference>